<feature type="region of interest" description="Disordered" evidence="1">
    <location>
        <begin position="623"/>
        <end position="698"/>
    </location>
</feature>
<dbReference type="SUPFAM" id="SSF56300">
    <property type="entry name" value="Metallo-dependent phosphatases"/>
    <property type="match status" value="1"/>
</dbReference>
<proteinExistence type="predicted"/>
<dbReference type="Gene3D" id="3.60.21.10">
    <property type="match status" value="1"/>
</dbReference>
<reference evidence="4 5" key="1">
    <citation type="journal article" date="2018" name="Syst. Appl. Microbiol.">
        <title>A new symbiotic nanoarchaeote (Candidatus Nanoclepta minutus) and its host (Zestosphaera tikiterensis gen. nov., sp. nov.) from a New Zealand hot spring.</title>
        <authorList>
            <person name="St John E."/>
            <person name="Liu Y."/>
            <person name="Podar M."/>
            <person name="Stott M.B."/>
            <person name="Meneghin J."/>
            <person name="Chen Z."/>
            <person name="Lagutin K."/>
            <person name="Mitchell K."/>
            <person name="Reysenbach A.L."/>
        </authorList>
    </citation>
    <scope>NUCLEOTIDE SEQUENCE [LARGE SCALE GENOMIC DNA]</scope>
    <source>
        <strain evidence="4">NZ3</strain>
    </source>
</reference>
<keyword evidence="2" id="KW-1133">Transmembrane helix</keyword>
<keyword evidence="2" id="KW-0812">Transmembrane</keyword>
<keyword evidence="2" id="KW-0472">Membrane</keyword>
<dbReference type="Pfam" id="PF00149">
    <property type="entry name" value="Metallophos"/>
    <property type="match status" value="1"/>
</dbReference>
<feature type="domain" description="Calcineurin-like phosphoesterase" evidence="3">
    <location>
        <begin position="151"/>
        <end position="351"/>
    </location>
</feature>
<name>A0A2R7Y8X6_9CREN</name>
<dbReference type="PANTHER" id="PTHR43143">
    <property type="entry name" value="METALLOPHOSPHOESTERASE, CALCINEURIN SUPERFAMILY"/>
    <property type="match status" value="1"/>
</dbReference>
<dbReference type="InterPro" id="IPR051918">
    <property type="entry name" value="STPP_CPPED1"/>
</dbReference>
<dbReference type="Proteomes" id="UP000244093">
    <property type="component" value="Unassembled WGS sequence"/>
</dbReference>
<dbReference type="InterPro" id="IPR004843">
    <property type="entry name" value="Calcineurin-like_PHP"/>
</dbReference>
<comment type="caution">
    <text evidence="4">The sequence shown here is derived from an EMBL/GenBank/DDBJ whole genome shotgun (WGS) entry which is preliminary data.</text>
</comment>
<protein>
    <submittedName>
        <fullName evidence="4">Metallophosphoesterase</fullName>
    </submittedName>
</protein>
<accession>A0A2R7Y8X6</accession>
<sequence>MKIKLFTLALLSLLIINAYPAVVSSQSSNLSIPSITYGAGEIVAANIGPTAPAITSSGGSFEVVLRSEYASVNISTAYIWSVKSVGDSLNLLNYTVSVVKVGDGTYKVTLPDNVEEGLYDLVLVGSAVWSVPRSVWVVKEWPEVIRFVENTDLHFIVGSPDPFTGDMNRFTAFTINNLLKPDFVIWLGDIADNAASAEYVMAQAYRYSYLYSIPVLSIPGNHDYSAGDIKYPKYLGPTRWYRVIADKLLIIGIFSSEQGTPSWQDLAFAEGMLKTYNHIPFKAILVHHPPFYYQGELRTWYGDEQVLKPYAPGVTTPVSSYWSNNMTALRYFLKLVEDYNVTMVLSGHVHRDFFTKYTSVRTNTTTLFLTFTTTAHGAALYNGLSLMEFNLTSGELSFPIKPPTFIGFANSTMALASNSIPIGVTYTYMNVIHSKQAYSITMVNNQQWLNLTGRILWSLPWNGTDFNAKLALNNSGLKILSHRIVGDRLFLLIELNLPYKGSADLKLYLADDLTPPEITLKSIVPKNPIVNRSTTIYLSLFDAGWGIDPLNIKVMLGNKSLTYTITPQTYTSQFNEVYLTISTTVYGKTTMTLPLTIEVRDLAGNIKIATFNVTFSASATQTITTPSPTSTPAQPPTSTASITTSTTSPMTTPTTSKPTITTTTTVTTYPTIQPPTTSIASSTTSQPPTTTTVSTTSPTPPDLTPLIAVGVVAVLLILGLALILRKPKK</sequence>
<evidence type="ECO:0000313" key="5">
    <source>
        <dbReference type="Proteomes" id="UP000244093"/>
    </source>
</evidence>
<evidence type="ECO:0000256" key="1">
    <source>
        <dbReference type="SAM" id="MobiDB-lite"/>
    </source>
</evidence>
<feature type="transmembrane region" description="Helical" evidence="2">
    <location>
        <begin position="703"/>
        <end position="724"/>
    </location>
</feature>
<dbReference type="AlphaFoldDB" id="A0A2R7Y8X6"/>
<dbReference type="PANTHER" id="PTHR43143:SF1">
    <property type="entry name" value="SERINE_THREONINE-PROTEIN PHOSPHATASE CPPED1"/>
    <property type="match status" value="1"/>
</dbReference>
<dbReference type="GO" id="GO:0016787">
    <property type="term" value="F:hydrolase activity"/>
    <property type="evidence" value="ECO:0007669"/>
    <property type="project" value="InterPro"/>
</dbReference>
<feature type="compositionally biased region" description="Low complexity" evidence="1">
    <location>
        <begin position="623"/>
        <end position="697"/>
    </location>
</feature>
<evidence type="ECO:0000256" key="2">
    <source>
        <dbReference type="SAM" id="Phobius"/>
    </source>
</evidence>
<dbReference type="EMBL" id="NBVN01000001">
    <property type="protein sequence ID" value="PUA33980.1"/>
    <property type="molecule type" value="Genomic_DNA"/>
</dbReference>
<gene>
    <name evidence="4" type="ORF">B7O98_00785</name>
</gene>
<organism evidence="4 5">
    <name type="scientific">Zestosphaera tikiterensis</name>
    <dbReference type="NCBI Taxonomy" id="1973259"/>
    <lineage>
        <taxon>Archaea</taxon>
        <taxon>Thermoproteota</taxon>
        <taxon>Thermoprotei</taxon>
        <taxon>Desulfurococcales</taxon>
        <taxon>Desulfurococcaceae</taxon>
        <taxon>Zestosphaera</taxon>
    </lineage>
</organism>
<dbReference type="InterPro" id="IPR029052">
    <property type="entry name" value="Metallo-depent_PP-like"/>
</dbReference>
<evidence type="ECO:0000259" key="3">
    <source>
        <dbReference type="Pfam" id="PF00149"/>
    </source>
</evidence>
<evidence type="ECO:0000313" key="4">
    <source>
        <dbReference type="EMBL" id="PUA33980.1"/>
    </source>
</evidence>